<protein>
    <submittedName>
        <fullName evidence="4">Lytic transglycosylase domain-containing protein</fullName>
    </submittedName>
</protein>
<reference evidence="4" key="1">
    <citation type="submission" date="2022-07" db="EMBL/GenBank/DDBJ databases">
        <title>Sphingomonas sp. nov., a novel bacterium isolated from the north slope of the Mount Everest.</title>
        <authorList>
            <person name="Cui X."/>
            <person name="Liu Y."/>
        </authorList>
    </citation>
    <scope>NUCLEOTIDE SEQUENCE</scope>
    <source>
        <strain evidence="4">S5-59</strain>
    </source>
</reference>
<dbReference type="SUPFAM" id="SSF53955">
    <property type="entry name" value="Lysozyme-like"/>
    <property type="match status" value="1"/>
</dbReference>
<dbReference type="PANTHER" id="PTHR37423:SF2">
    <property type="entry name" value="MEMBRANE-BOUND LYTIC MUREIN TRANSGLYCOSYLASE C"/>
    <property type="match status" value="1"/>
</dbReference>
<dbReference type="InterPro" id="IPR023346">
    <property type="entry name" value="Lysozyme-like_dom_sf"/>
</dbReference>
<dbReference type="EMBL" id="CP101740">
    <property type="protein sequence ID" value="UUL82564.1"/>
    <property type="molecule type" value="Genomic_DNA"/>
</dbReference>
<evidence type="ECO:0000313" key="5">
    <source>
        <dbReference type="Proteomes" id="UP001058533"/>
    </source>
</evidence>
<sequence>MAALSGFALAALLALPDPSGIGGVSRWSVEIQAAATRCGVPGEWIARVMQAESAGKTTIDGRPIRSVKGAIGLMQLMPATWAELRRDLDLGDDPDLPADNIVAGACYLRRMYDRFGYPGLFAAYNAGPARYAAWLGGEARLPAETMAYLRSVSGDVPAPTEASSPPAHTLFLVRRVAPSPTREASYSNPVLAIFVLRREVP</sequence>
<comment type="similarity">
    <text evidence="1">Belongs to the transglycosylase Slt family.</text>
</comment>
<evidence type="ECO:0000256" key="2">
    <source>
        <dbReference type="ARBA" id="ARBA00009387"/>
    </source>
</evidence>
<evidence type="ECO:0000313" key="4">
    <source>
        <dbReference type="EMBL" id="UUL82564.1"/>
    </source>
</evidence>
<accession>A0ABY5L9T4</accession>
<keyword evidence="5" id="KW-1185">Reference proteome</keyword>
<gene>
    <name evidence="4" type="ORF">NMP03_15560</name>
</gene>
<comment type="similarity">
    <text evidence="2">Belongs to the virb1 family.</text>
</comment>
<dbReference type="Gene3D" id="1.10.530.10">
    <property type="match status" value="1"/>
</dbReference>
<dbReference type="Pfam" id="PF01464">
    <property type="entry name" value="SLT"/>
    <property type="match status" value="1"/>
</dbReference>
<evidence type="ECO:0000259" key="3">
    <source>
        <dbReference type="Pfam" id="PF01464"/>
    </source>
</evidence>
<evidence type="ECO:0000256" key="1">
    <source>
        <dbReference type="ARBA" id="ARBA00007734"/>
    </source>
</evidence>
<name>A0ABY5L9T4_9SPHN</name>
<dbReference type="CDD" id="cd00254">
    <property type="entry name" value="LT-like"/>
    <property type="match status" value="1"/>
</dbReference>
<dbReference type="Proteomes" id="UP001058533">
    <property type="component" value="Chromosome"/>
</dbReference>
<dbReference type="RefSeq" id="WP_256506402.1">
    <property type="nucleotide sequence ID" value="NZ_CP101740.1"/>
</dbReference>
<organism evidence="4 5">
    <name type="scientific">Sphingomonas qomolangmaensis</name>
    <dbReference type="NCBI Taxonomy" id="2918765"/>
    <lineage>
        <taxon>Bacteria</taxon>
        <taxon>Pseudomonadati</taxon>
        <taxon>Pseudomonadota</taxon>
        <taxon>Alphaproteobacteria</taxon>
        <taxon>Sphingomonadales</taxon>
        <taxon>Sphingomonadaceae</taxon>
        <taxon>Sphingomonas</taxon>
    </lineage>
</organism>
<dbReference type="PANTHER" id="PTHR37423">
    <property type="entry name" value="SOLUBLE LYTIC MUREIN TRANSGLYCOSYLASE-RELATED"/>
    <property type="match status" value="1"/>
</dbReference>
<dbReference type="InterPro" id="IPR008258">
    <property type="entry name" value="Transglycosylase_SLT_dom_1"/>
</dbReference>
<feature type="domain" description="Transglycosylase SLT" evidence="3">
    <location>
        <begin position="31"/>
        <end position="139"/>
    </location>
</feature>
<proteinExistence type="inferred from homology"/>